<dbReference type="PANTHER" id="PTHR43000">
    <property type="entry name" value="DTDP-D-GLUCOSE 4,6-DEHYDRATASE-RELATED"/>
    <property type="match status" value="1"/>
</dbReference>
<organism evidence="4 5">
    <name type="scientific">Bradyrhizobium erythrophlei</name>
    <dbReference type="NCBI Taxonomy" id="1437360"/>
    <lineage>
        <taxon>Bacteria</taxon>
        <taxon>Pseudomonadati</taxon>
        <taxon>Pseudomonadota</taxon>
        <taxon>Alphaproteobacteria</taxon>
        <taxon>Hyphomicrobiales</taxon>
        <taxon>Nitrobacteraceae</taxon>
        <taxon>Bradyrhizobium</taxon>
    </lineage>
</organism>
<proteinExistence type="inferred from homology"/>
<feature type="domain" description="NAD-dependent epimerase/dehydratase" evidence="3">
    <location>
        <begin position="4"/>
        <end position="246"/>
    </location>
</feature>
<dbReference type="SUPFAM" id="SSF51735">
    <property type="entry name" value="NAD(P)-binding Rossmann-fold domains"/>
    <property type="match status" value="1"/>
</dbReference>
<dbReference type="InterPro" id="IPR001509">
    <property type="entry name" value="Epimerase_deHydtase"/>
</dbReference>
<dbReference type="InterPro" id="IPR036291">
    <property type="entry name" value="NAD(P)-bd_dom_sf"/>
</dbReference>
<sequence>MAAFVTGAAGFVGLAVTEALLMRGERVIGFDLFPISEHAQRTFAGLPGRFEQILGDICDAEGLKVALRQSDASCVLNLAAVTAGTSREIANPVGVVRVNVGGAAATVEAAAACGIRRVVHLSSGSVYGTSGRDVGLLTEDTPLRPEQLYSITKQASEAVALRLADLHRLDLSIGRLGTCFGRWEYATGARDTPSAPYQIVQAARSGIPAILPRSHLRDWLYARDAADAVLELLHARTRRHRVYNLAAGFMWSIADFCARLQQVCSGFEWRFAQQGESANIDYYAPYDRSAMAIERLRGDTAFLPRYNLTEALADYLQWLGPAFDPVPKAWRAPS</sequence>
<comment type="pathway">
    <text evidence="1">Bacterial outer membrane biogenesis; LPS O-antigen biosynthesis.</text>
</comment>
<dbReference type="OrthoDB" id="7352636at2"/>
<dbReference type="CDD" id="cd08946">
    <property type="entry name" value="SDR_e"/>
    <property type="match status" value="1"/>
</dbReference>
<dbReference type="EMBL" id="LT670818">
    <property type="protein sequence ID" value="SHH38085.1"/>
    <property type="molecule type" value="Genomic_DNA"/>
</dbReference>
<name>A0A1M5SI03_9BRAD</name>
<evidence type="ECO:0000256" key="2">
    <source>
        <dbReference type="ARBA" id="ARBA00007637"/>
    </source>
</evidence>
<evidence type="ECO:0000256" key="1">
    <source>
        <dbReference type="ARBA" id="ARBA00005125"/>
    </source>
</evidence>
<protein>
    <submittedName>
        <fullName evidence="4">UDP-glucuronate 4-epimerase</fullName>
    </submittedName>
</protein>
<dbReference type="Gene3D" id="3.40.50.720">
    <property type="entry name" value="NAD(P)-binding Rossmann-like Domain"/>
    <property type="match status" value="1"/>
</dbReference>
<evidence type="ECO:0000313" key="4">
    <source>
        <dbReference type="EMBL" id="SHH38085.1"/>
    </source>
</evidence>
<accession>A0A1M5SI03</accession>
<dbReference type="RefSeq" id="WP_079570247.1">
    <property type="nucleotide sequence ID" value="NZ_LT670818.1"/>
</dbReference>
<dbReference type="Pfam" id="PF01370">
    <property type="entry name" value="Epimerase"/>
    <property type="match status" value="1"/>
</dbReference>
<gene>
    <name evidence="4" type="ORF">SAMN05444169_7158</name>
</gene>
<comment type="similarity">
    <text evidence="2">Belongs to the NAD(P)-dependent epimerase/dehydratase family.</text>
</comment>
<dbReference type="Proteomes" id="UP000190675">
    <property type="component" value="Chromosome I"/>
</dbReference>
<reference evidence="4 5" key="1">
    <citation type="submission" date="2016-11" db="EMBL/GenBank/DDBJ databases">
        <authorList>
            <person name="Jaros S."/>
            <person name="Januszkiewicz K."/>
            <person name="Wedrychowicz H."/>
        </authorList>
    </citation>
    <scope>NUCLEOTIDE SEQUENCE [LARGE SCALE GENOMIC DNA]</scope>
    <source>
        <strain evidence="4 5">GAS242</strain>
    </source>
</reference>
<evidence type="ECO:0000259" key="3">
    <source>
        <dbReference type="Pfam" id="PF01370"/>
    </source>
</evidence>
<evidence type="ECO:0000313" key="5">
    <source>
        <dbReference type="Proteomes" id="UP000190675"/>
    </source>
</evidence>
<dbReference type="AlphaFoldDB" id="A0A1M5SI03"/>